<evidence type="ECO:0000313" key="4">
    <source>
        <dbReference type="EMBL" id="KAF2105052.1"/>
    </source>
</evidence>
<protein>
    <submittedName>
        <fullName evidence="4">MFS transporter, MCP family, solute carrier family 16, member 10</fullName>
    </submittedName>
</protein>
<dbReference type="OrthoDB" id="6499973at2759"/>
<comment type="subcellular location">
    <subcellularLocation>
        <location evidence="1">Membrane</location>
        <topology evidence="1">Multi-pass membrane protein</topology>
    </subcellularLocation>
</comment>
<dbReference type="Proteomes" id="UP000799772">
    <property type="component" value="Unassembled WGS sequence"/>
</dbReference>
<feature type="transmembrane region" description="Helical" evidence="3">
    <location>
        <begin position="202"/>
        <end position="222"/>
    </location>
</feature>
<gene>
    <name evidence="4" type="ORF">NA57DRAFT_63251</name>
</gene>
<accession>A0A9P4IRZ6</accession>
<evidence type="ECO:0000313" key="5">
    <source>
        <dbReference type="Proteomes" id="UP000799772"/>
    </source>
</evidence>
<feature type="transmembrane region" description="Helical" evidence="3">
    <location>
        <begin position="108"/>
        <end position="127"/>
    </location>
</feature>
<feature type="transmembrane region" description="Helical" evidence="3">
    <location>
        <begin position="336"/>
        <end position="358"/>
    </location>
</feature>
<feature type="transmembrane region" description="Helical" evidence="3">
    <location>
        <begin position="370"/>
        <end position="393"/>
    </location>
</feature>
<evidence type="ECO:0000256" key="1">
    <source>
        <dbReference type="ARBA" id="ARBA00004141"/>
    </source>
</evidence>
<dbReference type="AlphaFoldDB" id="A0A9P4IRZ6"/>
<organism evidence="4 5">
    <name type="scientific">Rhizodiscina lignyota</name>
    <dbReference type="NCBI Taxonomy" id="1504668"/>
    <lineage>
        <taxon>Eukaryota</taxon>
        <taxon>Fungi</taxon>
        <taxon>Dikarya</taxon>
        <taxon>Ascomycota</taxon>
        <taxon>Pezizomycotina</taxon>
        <taxon>Dothideomycetes</taxon>
        <taxon>Pleosporomycetidae</taxon>
        <taxon>Aulographales</taxon>
        <taxon>Rhizodiscinaceae</taxon>
        <taxon>Rhizodiscina</taxon>
    </lineage>
</organism>
<comment type="similarity">
    <text evidence="2">Belongs to the major facilitator superfamily. Monocarboxylate porter (TC 2.A.1.13) family.</text>
</comment>
<proteinExistence type="inferred from homology"/>
<feature type="transmembrane region" description="Helical" evidence="3">
    <location>
        <begin position="170"/>
        <end position="190"/>
    </location>
</feature>
<evidence type="ECO:0000256" key="3">
    <source>
        <dbReference type="SAM" id="Phobius"/>
    </source>
</evidence>
<evidence type="ECO:0000256" key="2">
    <source>
        <dbReference type="ARBA" id="ARBA00006727"/>
    </source>
</evidence>
<dbReference type="InterPro" id="IPR036259">
    <property type="entry name" value="MFS_trans_sf"/>
</dbReference>
<keyword evidence="3" id="KW-1133">Transmembrane helix</keyword>
<feature type="transmembrane region" description="Helical" evidence="3">
    <location>
        <begin position="243"/>
        <end position="266"/>
    </location>
</feature>
<dbReference type="PANTHER" id="PTHR11360">
    <property type="entry name" value="MONOCARBOXYLATE TRANSPORTER"/>
    <property type="match status" value="1"/>
</dbReference>
<dbReference type="GO" id="GO:0016020">
    <property type="term" value="C:membrane"/>
    <property type="evidence" value="ECO:0007669"/>
    <property type="project" value="UniProtKB-SubCell"/>
</dbReference>
<keyword evidence="3" id="KW-0472">Membrane</keyword>
<name>A0A9P4IRZ6_9PEZI</name>
<feature type="transmembrane region" description="Helical" evidence="3">
    <location>
        <begin position="278"/>
        <end position="298"/>
    </location>
</feature>
<keyword evidence="3" id="KW-0812">Transmembrane</keyword>
<dbReference type="Pfam" id="PF07690">
    <property type="entry name" value="MFS_1"/>
    <property type="match status" value="1"/>
</dbReference>
<feature type="transmembrane region" description="Helical" evidence="3">
    <location>
        <begin position="83"/>
        <end position="101"/>
    </location>
</feature>
<dbReference type="InterPro" id="IPR050327">
    <property type="entry name" value="Proton-linked_MCT"/>
</dbReference>
<dbReference type="Gene3D" id="1.20.1250.20">
    <property type="entry name" value="MFS general substrate transporter like domains"/>
    <property type="match status" value="2"/>
</dbReference>
<dbReference type="PANTHER" id="PTHR11360:SF130">
    <property type="entry name" value="MAJOR FACILITATOR SUPERFAMILY (MFS) PROFILE DOMAIN-CONTAINING PROTEIN-RELATED"/>
    <property type="match status" value="1"/>
</dbReference>
<sequence>MSSYLQRLSSHAKSVAGHALSRTISHLTTRDIVDPGPAPDGGVKAWTQVFFAWIVCFTTWGYINSFGAFQTYYTSTLGVSQSTVSWVGSILLFIVFFCSVFTGRALDAGLFLPTFAIGSVIQLIGIFTNSLCTNVWQLILAQGVCTGLGSGIIFCPTTALVTTYFQRNRALAVAIMSSGNSAGGAIYPVIVRSLLPKIGFGWTIRVLGFVNMVCLIASIIFLRPRLPPRKQGPIVEWAAFKEAPYTLMVIGMSFVFGGLFFSFYYIGSYGRTIIGMSYTESTTLVILFNAVGIPVRLVTGHLVDTLVGPLNGMIPLLFINGIFAFAWTGVKTRVGLYVFVAFYGMSAGAFQCLFPTTLTSLNKDLSKNGVRLGMAFSVFSIAGLIGPPIGGALLQTNGGGRGGYLVAQLALGCSTMFGSCLMVAARVCKEGWSLNRC</sequence>
<dbReference type="InterPro" id="IPR011701">
    <property type="entry name" value="MFS"/>
</dbReference>
<dbReference type="EMBL" id="ML978121">
    <property type="protein sequence ID" value="KAF2105052.1"/>
    <property type="molecule type" value="Genomic_DNA"/>
</dbReference>
<dbReference type="SUPFAM" id="SSF103473">
    <property type="entry name" value="MFS general substrate transporter"/>
    <property type="match status" value="1"/>
</dbReference>
<feature type="transmembrane region" description="Helical" evidence="3">
    <location>
        <begin position="45"/>
        <end position="63"/>
    </location>
</feature>
<feature type="transmembrane region" description="Helical" evidence="3">
    <location>
        <begin position="139"/>
        <end position="163"/>
    </location>
</feature>
<comment type="caution">
    <text evidence="4">The sequence shown here is derived from an EMBL/GenBank/DDBJ whole genome shotgun (WGS) entry which is preliminary data.</text>
</comment>
<keyword evidence="5" id="KW-1185">Reference proteome</keyword>
<dbReference type="GO" id="GO:0022857">
    <property type="term" value="F:transmembrane transporter activity"/>
    <property type="evidence" value="ECO:0007669"/>
    <property type="project" value="InterPro"/>
</dbReference>
<feature type="transmembrane region" description="Helical" evidence="3">
    <location>
        <begin position="310"/>
        <end position="330"/>
    </location>
</feature>
<feature type="transmembrane region" description="Helical" evidence="3">
    <location>
        <begin position="405"/>
        <end position="428"/>
    </location>
</feature>
<reference evidence="4" key="1">
    <citation type="journal article" date="2020" name="Stud. Mycol.">
        <title>101 Dothideomycetes genomes: a test case for predicting lifestyles and emergence of pathogens.</title>
        <authorList>
            <person name="Haridas S."/>
            <person name="Albert R."/>
            <person name="Binder M."/>
            <person name="Bloem J."/>
            <person name="Labutti K."/>
            <person name="Salamov A."/>
            <person name="Andreopoulos B."/>
            <person name="Baker S."/>
            <person name="Barry K."/>
            <person name="Bills G."/>
            <person name="Bluhm B."/>
            <person name="Cannon C."/>
            <person name="Castanera R."/>
            <person name="Culley D."/>
            <person name="Daum C."/>
            <person name="Ezra D."/>
            <person name="Gonzalez J."/>
            <person name="Henrissat B."/>
            <person name="Kuo A."/>
            <person name="Liang C."/>
            <person name="Lipzen A."/>
            <person name="Lutzoni F."/>
            <person name="Magnuson J."/>
            <person name="Mondo S."/>
            <person name="Nolan M."/>
            <person name="Ohm R."/>
            <person name="Pangilinan J."/>
            <person name="Park H.-J."/>
            <person name="Ramirez L."/>
            <person name="Alfaro M."/>
            <person name="Sun H."/>
            <person name="Tritt A."/>
            <person name="Yoshinaga Y."/>
            <person name="Zwiers L.-H."/>
            <person name="Turgeon B."/>
            <person name="Goodwin S."/>
            <person name="Spatafora J."/>
            <person name="Crous P."/>
            <person name="Grigoriev I."/>
        </authorList>
    </citation>
    <scope>NUCLEOTIDE SEQUENCE</scope>
    <source>
        <strain evidence="4">CBS 133067</strain>
    </source>
</reference>